<evidence type="ECO:0000313" key="2">
    <source>
        <dbReference type="Proteomes" id="UP000887574"/>
    </source>
</evidence>
<evidence type="ECO:0000313" key="3">
    <source>
        <dbReference type="WBParaSite" id="jg22411"/>
    </source>
</evidence>
<feature type="region of interest" description="Disordered" evidence="1">
    <location>
        <begin position="86"/>
        <end position="115"/>
    </location>
</feature>
<keyword evidence="2" id="KW-1185">Reference proteome</keyword>
<sequence>MNYGVPNQSKAGHFRTNHFQAGASDARHSPQSFTSQIVNPSFGATNPAKLVNGHSSYSQQQLSNNSLPSPARVHNIPIKVSSRFVPHQQQTYRTITPPSTNPYMPTPNRSPSSAMRYYTSSKEQPSRDFQSRIPMARQYFGNMSLTNRNRIEDSVNHYRRGSAPGLAEHDEPPREEYLVGSMSYNLRQTTPDRKEPRLVASYYNTPPSSNSYSRVEANQLPSSSRQIQEDPEEEEEVIGKVIIQFLSQEVAANIASSAHPKAMHPVRDQHQVVAETDILYSSSDEEDDVIRGCESQEADLHMHLAANPTPASENIRSIGALGAAIERTSSANIAIASSPKP</sequence>
<organism evidence="2 3">
    <name type="scientific">Ditylenchus dipsaci</name>
    <dbReference type="NCBI Taxonomy" id="166011"/>
    <lineage>
        <taxon>Eukaryota</taxon>
        <taxon>Metazoa</taxon>
        <taxon>Ecdysozoa</taxon>
        <taxon>Nematoda</taxon>
        <taxon>Chromadorea</taxon>
        <taxon>Rhabditida</taxon>
        <taxon>Tylenchina</taxon>
        <taxon>Tylenchomorpha</taxon>
        <taxon>Sphaerularioidea</taxon>
        <taxon>Anguinidae</taxon>
        <taxon>Anguininae</taxon>
        <taxon>Ditylenchus</taxon>
    </lineage>
</organism>
<dbReference type="WBParaSite" id="jg22411">
    <property type="protein sequence ID" value="jg22411"/>
    <property type="gene ID" value="jg22411"/>
</dbReference>
<name>A0A915DSI1_9BILA</name>
<accession>A0A915DSI1</accession>
<evidence type="ECO:0000256" key="1">
    <source>
        <dbReference type="SAM" id="MobiDB-lite"/>
    </source>
</evidence>
<dbReference type="Proteomes" id="UP000887574">
    <property type="component" value="Unplaced"/>
</dbReference>
<proteinExistence type="predicted"/>
<reference evidence="3" key="1">
    <citation type="submission" date="2022-11" db="UniProtKB">
        <authorList>
            <consortium name="WormBaseParasite"/>
        </authorList>
    </citation>
    <scope>IDENTIFICATION</scope>
</reference>
<dbReference type="AlphaFoldDB" id="A0A915DSI1"/>
<feature type="compositionally biased region" description="Low complexity" evidence="1">
    <location>
        <begin position="203"/>
        <end position="213"/>
    </location>
</feature>
<protein>
    <submittedName>
        <fullName evidence="3">Uncharacterized protein</fullName>
    </submittedName>
</protein>
<feature type="compositionally biased region" description="Polar residues" evidence="1">
    <location>
        <begin position="87"/>
        <end position="115"/>
    </location>
</feature>
<feature type="region of interest" description="Disordered" evidence="1">
    <location>
        <begin position="203"/>
        <end position="232"/>
    </location>
</feature>